<dbReference type="AlphaFoldDB" id="A0A381YYS9"/>
<sequence>MPRHLIGGYGNERFRDGLGQHLSIE</sequence>
<reference evidence="1" key="1">
    <citation type="submission" date="2018-05" db="EMBL/GenBank/DDBJ databases">
        <authorList>
            <person name="Lanie J.A."/>
            <person name="Ng W.-L."/>
            <person name="Kazmierczak K.M."/>
            <person name="Andrzejewski T.M."/>
            <person name="Davidsen T.M."/>
            <person name="Wayne K.J."/>
            <person name="Tettelin H."/>
            <person name="Glass J.I."/>
            <person name="Rusch D."/>
            <person name="Podicherti R."/>
            <person name="Tsui H.-C.T."/>
            <person name="Winkler M.E."/>
        </authorList>
    </citation>
    <scope>NUCLEOTIDE SEQUENCE</scope>
</reference>
<dbReference type="EMBL" id="UINC01019395">
    <property type="protein sequence ID" value="SVA82100.1"/>
    <property type="molecule type" value="Genomic_DNA"/>
</dbReference>
<protein>
    <submittedName>
        <fullName evidence="1">Uncharacterized protein</fullName>
    </submittedName>
</protein>
<name>A0A381YYS9_9ZZZZ</name>
<organism evidence="1">
    <name type="scientific">marine metagenome</name>
    <dbReference type="NCBI Taxonomy" id="408172"/>
    <lineage>
        <taxon>unclassified sequences</taxon>
        <taxon>metagenomes</taxon>
        <taxon>ecological metagenomes</taxon>
    </lineage>
</organism>
<gene>
    <name evidence="1" type="ORF">METZ01_LOCUS134954</name>
</gene>
<accession>A0A381YYS9</accession>
<proteinExistence type="predicted"/>
<evidence type="ECO:0000313" key="1">
    <source>
        <dbReference type="EMBL" id="SVA82100.1"/>
    </source>
</evidence>